<accession>A0A1Y4QJZ2</accession>
<keyword evidence="7" id="KW-0808">Transferase</keyword>
<dbReference type="NCBIfam" id="TIGR00135">
    <property type="entry name" value="gatC"/>
    <property type="match status" value="1"/>
</dbReference>
<dbReference type="PANTHER" id="PTHR15004">
    <property type="entry name" value="GLUTAMYL-TRNA(GLN) AMIDOTRANSFERASE SUBUNIT C, MITOCHONDRIAL"/>
    <property type="match status" value="1"/>
</dbReference>
<comment type="catalytic activity">
    <reaction evidence="4 6">
        <text>L-aspartyl-tRNA(Asn) + L-glutamine + ATP + H2O = L-asparaginyl-tRNA(Asn) + L-glutamate + ADP + phosphate + 2 H(+)</text>
        <dbReference type="Rhea" id="RHEA:14513"/>
        <dbReference type="Rhea" id="RHEA-COMP:9674"/>
        <dbReference type="Rhea" id="RHEA-COMP:9677"/>
        <dbReference type="ChEBI" id="CHEBI:15377"/>
        <dbReference type="ChEBI" id="CHEBI:15378"/>
        <dbReference type="ChEBI" id="CHEBI:29985"/>
        <dbReference type="ChEBI" id="CHEBI:30616"/>
        <dbReference type="ChEBI" id="CHEBI:43474"/>
        <dbReference type="ChEBI" id="CHEBI:58359"/>
        <dbReference type="ChEBI" id="CHEBI:78515"/>
        <dbReference type="ChEBI" id="CHEBI:78516"/>
        <dbReference type="ChEBI" id="CHEBI:456216"/>
    </reaction>
</comment>
<dbReference type="GO" id="GO:0016740">
    <property type="term" value="F:transferase activity"/>
    <property type="evidence" value="ECO:0007669"/>
    <property type="project" value="UniProtKB-KW"/>
</dbReference>
<dbReference type="SUPFAM" id="SSF141000">
    <property type="entry name" value="Glu-tRNAGln amidotransferase C subunit"/>
    <property type="match status" value="1"/>
</dbReference>
<dbReference type="GO" id="GO:0050566">
    <property type="term" value="F:asparaginyl-tRNA synthase (glutamine-hydrolyzing) activity"/>
    <property type="evidence" value="ECO:0007669"/>
    <property type="project" value="RHEA"/>
</dbReference>
<dbReference type="Proteomes" id="UP000196258">
    <property type="component" value="Unassembled WGS sequence"/>
</dbReference>
<dbReference type="GO" id="GO:0070681">
    <property type="term" value="P:glutaminyl-tRNAGln biosynthesis via transamidation"/>
    <property type="evidence" value="ECO:0007669"/>
    <property type="project" value="TreeGrafter"/>
</dbReference>
<dbReference type="RefSeq" id="WP_087255838.1">
    <property type="nucleotide sequence ID" value="NZ_CAJFOD010000103.1"/>
</dbReference>
<dbReference type="HAMAP" id="MF_00122">
    <property type="entry name" value="GatC"/>
    <property type="match status" value="1"/>
</dbReference>
<comment type="function">
    <text evidence="3 6">Allows the formation of correctly charged Asn-tRNA(Asn) or Gln-tRNA(Gln) through the transamidation of misacylated Asp-tRNA(Asn) or Glu-tRNA(Gln) in organisms which lack either or both of asparaginyl-tRNA or glutaminyl-tRNA synthetases. The reaction takes place in the presence of glutamine and ATP through an activated phospho-Asp-tRNA(Asn) or phospho-Glu-tRNA(Gln).</text>
</comment>
<evidence type="ECO:0000313" key="8">
    <source>
        <dbReference type="Proteomes" id="UP000196258"/>
    </source>
</evidence>
<dbReference type="PANTHER" id="PTHR15004:SF0">
    <property type="entry name" value="GLUTAMYL-TRNA(GLN) AMIDOTRANSFERASE SUBUNIT C, MITOCHONDRIAL"/>
    <property type="match status" value="1"/>
</dbReference>
<gene>
    <name evidence="6" type="primary">gatC</name>
    <name evidence="7" type="ORF">B5E91_05310</name>
</gene>
<evidence type="ECO:0000313" key="7">
    <source>
        <dbReference type="EMBL" id="OUQ05440.1"/>
    </source>
</evidence>
<evidence type="ECO:0000256" key="6">
    <source>
        <dbReference type="HAMAP-Rule" id="MF_00122"/>
    </source>
</evidence>
<evidence type="ECO:0000256" key="1">
    <source>
        <dbReference type="ARBA" id="ARBA00010757"/>
    </source>
</evidence>
<dbReference type="GO" id="GO:0006412">
    <property type="term" value="P:translation"/>
    <property type="evidence" value="ECO:0007669"/>
    <property type="project" value="UniProtKB-UniRule"/>
</dbReference>
<dbReference type="Pfam" id="PF02686">
    <property type="entry name" value="GatC"/>
    <property type="match status" value="1"/>
</dbReference>
<dbReference type="GO" id="GO:0006450">
    <property type="term" value="P:regulation of translational fidelity"/>
    <property type="evidence" value="ECO:0007669"/>
    <property type="project" value="InterPro"/>
</dbReference>
<keyword evidence="6" id="KW-0547">Nucleotide-binding</keyword>
<organism evidence="7 8">
    <name type="scientific">Thomasclavelia spiroformis</name>
    <dbReference type="NCBI Taxonomy" id="29348"/>
    <lineage>
        <taxon>Bacteria</taxon>
        <taxon>Bacillati</taxon>
        <taxon>Bacillota</taxon>
        <taxon>Erysipelotrichia</taxon>
        <taxon>Erysipelotrichales</taxon>
        <taxon>Coprobacillaceae</taxon>
        <taxon>Thomasclavelia</taxon>
    </lineage>
</organism>
<evidence type="ECO:0000256" key="4">
    <source>
        <dbReference type="ARBA" id="ARBA00047380"/>
    </source>
</evidence>
<dbReference type="GO" id="GO:0005524">
    <property type="term" value="F:ATP binding"/>
    <property type="evidence" value="ECO:0007669"/>
    <property type="project" value="UniProtKB-KW"/>
</dbReference>
<comment type="catalytic activity">
    <reaction evidence="5 6">
        <text>L-glutamyl-tRNA(Gln) + L-glutamine + ATP + H2O = L-glutaminyl-tRNA(Gln) + L-glutamate + ADP + phosphate + H(+)</text>
        <dbReference type="Rhea" id="RHEA:17521"/>
        <dbReference type="Rhea" id="RHEA-COMP:9681"/>
        <dbReference type="Rhea" id="RHEA-COMP:9684"/>
        <dbReference type="ChEBI" id="CHEBI:15377"/>
        <dbReference type="ChEBI" id="CHEBI:15378"/>
        <dbReference type="ChEBI" id="CHEBI:29985"/>
        <dbReference type="ChEBI" id="CHEBI:30616"/>
        <dbReference type="ChEBI" id="CHEBI:43474"/>
        <dbReference type="ChEBI" id="CHEBI:58359"/>
        <dbReference type="ChEBI" id="CHEBI:78520"/>
        <dbReference type="ChEBI" id="CHEBI:78521"/>
        <dbReference type="ChEBI" id="CHEBI:456216"/>
    </reaction>
</comment>
<evidence type="ECO:0000256" key="2">
    <source>
        <dbReference type="ARBA" id="ARBA00011123"/>
    </source>
</evidence>
<dbReference type="GO" id="GO:0050567">
    <property type="term" value="F:glutaminyl-tRNA synthase (glutamine-hydrolyzing) activity"/>
    <property type="evidence" value="ECO:0007669"/>
    <property type="project" value="UniProtKB-UniRule"/>
</dbReference>
<evidence type="ECO:0000256" key="3">
    <source>
        <dbReference type="ARBA" id="ARBA00024799"/>
    </source>
</evidence>
<evidence type="ECO:0000256" key="5">
    <source>
        <dbReference type="ARBA" id="ARBA00047913"/>
    </source>
</evidence>
<comment type="similarity">
    <text evidence="1 6">Belongs to the GatC family.</text>
</comment>
<dbReference type="AlphaFoldDB" id="A0A1Y4QJZ2"/>
<dbReference type="EC" id="6.3.5.-" evidence="6"/>
<dbReference type="InterPro" id="IPR036113">
    <property type="entry name" value="Asp/Glu-ADT_sf_sub_c"/>
</dbReference>
<dbReference type="InterPro" id="IPR003837">
    <property type="entry name" value="GatC"/>
</dbReference>
<comment type="subunit">
    <text evidence="2 6">Heterotrimer of A, B and C subunits.</text>
</comment>
<protein>
    <recommendedName>
        <fullName evidence="6">Aspartyl/glutamyl-tRNA(Asn/Gln) amidotransferase subunit C</fullName>
        <shortName evidence="6">Asp/Glu-ADT subunit C</shortName>
        <ecNumber evidence="6">6.3.5.-</ecNumber>
    </recommendedName>
</protein>
<keyword evidence="6" id="KW-0648">Protein biosynthesis</keyword>
<name>A0A1Y4QJZ2_9FIRM</name>
<proteinExistence type="inferred from homology"/>
<sequence>MESKEEMLKKLGLKTMFNISDEEMPELVEEYDIFMNHVSVLEKIDTTGVEPLAYPYEIETSFLREDNPVDVISLEDVLANAKSVQENQIKVPKVVG</sequence>
<keyword evidence="6" id="KW-0436">Ligase</keyword>
<keyword evidence="6" id="KW-0067">ATP-binding</keyword>
<comment type="caution">
    <text evidence="7">The sequence shown here is derived from an EMBL/GenBank/DDBJ whole genome shotgun (WGS) entry which is preliminary data.</text>
</comment>
<reference evidence="8" key="1">
    <citation type="submission" date="2017-04" db="EMBL/GenBank/DDBJ databases">
        <title>Function of individual gut microbiota members based on whole genome sequencing of pure cultures obtained from chicken caecum.</title>
        <authorList>
            <person name="Medvecky M."/>
            <person name="Cejkova D."/>
            <person name="Polansky O."/>
            <person name="Karasova D."/>
            <person name="Kubasova T."/>
            <person name="Cizek A."/>
            <person name="Rychlik I."/>
        </authorList>
    </citation>
    <scope>NUCLEOTIDE SEQUENCE [LARGE SCALE GENOMIC DNA]</scope>
    <source>
        <strain evidence="8">An149</strain>
    </source>
</reference>
<dbReference type="EMBL" id="NFLB01000005">
    <property type="protein sequence ID" value="OUQ05440.1"/>
    <property type="molecule type" value="Genomic_DNA"/>
</dbReference>